<name>A0A4S1CBC5_9BACT</name>
<proteinExistence type="predicted"/>
<evidence type="ECO:0000313" key="2">
    <source>
        <dbReference type="EMBL" id="TGU70658.1"/>
    </source>
</evidence>
<evidence type="ECO:0000313" key="3">
    <source>
        <dbReference type="Proteomes" id="UP000306416"/>
    </source>
</evidence>
<dbReference type="EMBL" id="SRSC01000004">
    <property type="protein sequence ID" value="TGU70658.1"/>
    <property type="molecule type" value="Genomic_DNA"/>
</dbReference>
<keyword evidence="1" id="KW-0812">Transmembrane</keyword>
<keyword evidence="3" id="KW-1185">Reference proteome</keyword>
<keyword evidence="1" id="KW-1133">Transmembrane helix</keyword>
<organism evidence="2 3">
    <name type="scientific">Geomonas terrae</name>
    <dbReference type="NCBI Taxonomy" id="2562681"/>
    <lineage>
        <taxon>Bacteria</taxon>
        <taxon>Pseudomonadati</taxon>
        <taxon>Thermodesulfobacteriota</taxon>
        <taxon>Desulfuromonadia</taxon>
        <taxon>Geobacterales</taxon>
        <taxon>Geobacteraceae</taxon>
        <taxon>Geomonas</taxon>
    </lineage>
</organism>
<dbReference type="RefSeq" id="WP_135871884.1">
    <property type="nucleotide sequence ID" value="NZ_SRSC01000004.1"/>
</dbReference>
<dbReference type="Proteomes" id="UP000306416">
    <property type="component" value="Unassembled WGS sequence"/>
</dbReference>
<evidence type="ECO:0000256" key="1">
    <source>
        <dbReference type="SAM" id="Phobius"/>
    </source>
</evidence>
<dbReference type="PROSITE" id="PS00409">
    <property type="entry name" value="PROKAR_NTER_METHYL"/>
    <property type="match status" value="1"/>
</dbReference>
<reference evidence="2 3" key="1">
    <citation type="submission" date="2019-04" db="EMBL/GenBank/DDBJ databases">
        <title>Geobacter oryzae sp. nov., ferric-reducing bacteria isolated from paddy soil.</title>
        <authorList>
            <person name="Xu Z."/>
            <person name="Masuda Y."/>
            <person name="Itoh H."/>
            <person name="Senoo K."/>
        </authorList>
    </citation>
    <scope>NUCLEOTIDE SEQUENCE [LARGE SCALE GENOMIC DNA]</scope>
    <source>
        <strain evidence="2 3">Red111</strain>
    </source>
</reference>
<feature type="transmembrane region" description="Helical" evidence="1">
    <location>
        <begin position="12"/>
        <end position="33"/>
    </location>
</feature>
<comment type="caution">
    <text evidence="2">The sequence shown here is derived from an EMBL/GenBank/DDBJ whole genome shotgun (WGS) entry which is preliminary data.</text>
</comment>
<dbReference type="Pfam" id="PF07963">
    <property type="entry name" value="N_methyl"/>
    <property type="match status" value="1"/>
</dbReference>
<gene>
    <name evidence="2" type="ORF">E4633_16780</name>
</gene>
<dbReference type="InterPro" id="IPR012902">
    <property type="entry name" value="N_methyl_site"/>
</dbReference>
<dbReference type="NCBIfam" id="TIGR02532">
    <property type="entry name" value="IV_pilin_GFxxxE"/>
    <property type="match status" value="1"/>
</dbReference>
<protein>
    <submittedName>
        <fullName evidence="2">Prepilin-type N-terminal cleavage/methylation domain-containing protein</fullName>
    </submittedName>
</protein>
<dbReference type="AlphaFoldDB" id="A0A4S1CBC5"/>
<sequence>MRPKETEQGYTLVELLVSMLIFSVVMTLISVSFGRIVRSSSQLGRSAESDIAGLIGLEVMRSDVELAGFGLPWSVPSEINYSEAGVAEQFVNSCSDGCPDAMPSRYNDRPYMDAPPAYRVGDNVGFNGSDYLVLKGTALGTSSVCRSWCYLKKGGVTRPSRVSPELSRGSRDRVIVLRNEIGPDGASRSLVSKGSDFTVALDNDGFPEAFTPAEATDTYLVYGVANYYSDAELSFPFNRSDYYINRKVDKMSKSCNEGTGMLYKTVVNHQGDPTKYPLLDCAADMQVVLYLDTNGDGEIDYHPVLAREIPTAQKLREQLKEIRVYVLAQQGLPDPAFFYPVATPSRAIVVGDPALSDELGHVWSERALAQRFGENWRNYHWKVYTIVVQPKNL</sequence>
<keyword evidence="1" id="KW-0472">Membrane</keyword>
<accession>A0A4S1CBC5</accession>